<evidence type="ECO:0008006" key="4">
    <source>
        <dbReference type="Google" id="ProtNLM"/>
    </source>
</evidence>
<evidence type="ECO:0000313" key="2">
    <source>
        <dbReference type="EMBL" id="GEC15428.1"/>
    </source>
</evidence>
<dbReference type="AlphaFoldDB" id="A0A4Y3WA50"/>
<evidence type="ECO:0000256" key="1">
    <source>
        <dbReference type="SAM" id="SignalP"/>
    </source>
</evidence>
<dbReference type="InterPro" id="IPR036182">
    <property type="entry name" value="PCuAC_sf"/>
</dbReference>
<dbReference type="PANTHER" id="PTHR36302">
    <property type="entry name" value="BLR7088 PROTEIN"/>
    <property type="match status" value="1"/>
</dbReference>
<dbReference type="Proteomes" id="UP000318825">
    <property type="component" value="Unassembled WGS sequence"/>
</dbReference>
<feature type="signal peptide" evidence="1">
    <location>
        <begin position="1"/>
        <end position="23"/>
    </location>
</feature>
<accession>A0A4Y3WA50</accession>
<dbReference type="SUPFAM" id="SSF110087">
    <property type="entry name" value="DR1885-like metal-binding protein"/>
    <property type="match status" value="1"/>
</dbReference>
<dbReference type="RefSeq" id="WP_181410401.1">
    <property type="nucleotide sequence ID" value="NZ_BJNF01000029.1"/>
</dbReference>
<reference evidence="2 3" key="1">
    <citation type="submission" date="2019-06" db="EMBL/GenBank/DDBJ databases">
        <title>Whole genome shotgun sequence of Nitrobacter winogradskyi NBRC 14297.</title>
        <authorList>
            <person name="Hosoyama A."/>
            <person name="Uohara A."/>
            <person name="Ohji S."/>
            <person name="Ichikawa N."/>
        </authorList>
    </citation>
    <scope>NUCLEOTIDE SEQUENCE [LARGE SCALE GENOMIC DNA]</scope>
    <source>
        <strain evidence="2 3">NBRC 14297</strain>
    </source>
</reference>
<dbReference type="PANTHER" id="PTHR36302:SF1">
    <property type="entry name" value="COPPER CHAPERONE PCU(A)C"/>
    <property type="match status" value="1"/>
</dbReference>
<protein>
    <recommendedName>
        <fullName evidence="4">Copper chaperone PCu(A)C</fullName>
    </recommendedName>
</protein>
<sequence>MRLAGHWIAAVLIAFVVSGHAQAQTSAPSTIRVENAWARATPARAKTGAAYVTVINDGSSADSLLSATTPLAQKVQFHRETEDNGISRMRELRTVEIDRGAKVIFKPGDMHMMMVGLKQPLKEGETFPLTLTFEKAGKIDVTVSVAKVGAMQSGDMKSMMHGAGGPTKK</sequence>
<proteinExistence type="predicted"/>
<gene>
    <name evidence="2" type="ORF">NWI01_13200</name>
</gene>
<keyword evidence="1" id="KW-0732">Signal</keyword>
<dbReference type="InterPro" id="IPR007410">
    <property type="entry name" value="LpqE-like"/>
</dbReference>
<evidence type="ECO:0000313" key="3">
    <source>
        <dbReference type="Proteomes" id="UP000318825"/>
    </source>
</evidence>
<comment type="caution">
    <text evidence="2">The sequence shown here is derived from an EMBL/GenBank/DDBJ whole genome shotgun (WGS) entry which is preliminary data.</text>
</comment>
<dbReference type="EMBL" id="BJNF01000029">
    <property type="protein sequence ID" value="GEC15428.1"/>
    <property type="molecule type" value="Genomic_DNA"/>
</dbReference>
<dbReference type="Pfam" id="PF04314">
    <property type="entry name" value="PCuAC"/>
    <property type="match status" value="1"/>
</dbReference>
<dbReference type="Gene3D" id="2.60.40.1890">
    <property type="entry name" value="PCu(A)C copper chaperone"/>
    <property type="match status" value="1"/>
</dbReference>
<organism evidence="2 3">
    <name type="scientific">Nitrobacter winogradskyi</name>
    <name type="common">Nitrobacter agilis</name>
    <dbReference type="NCBI Taxonomy" id="913"/>
    <lineage>
        <taxon>Bacteria</taxon>
        <taxon>Pseudomonadati</taxon>
        <taxon>Pseudomonadota</taxon>
        <taxon>Alphaproteobacteria</taxon>
        <taxon>Hyphomicrobiales</taxon>
        <taxon>Nitrobacteraceae</taxon>
        <taxon>Nitrobacter</taxon>
    </lineage>
</organism>
<name>A0A4Y3WA50_NITWI</name>
<feature type="chain" id="PRO_5021408028" description="Copper chaperone PCu(A)C" evidence="1">
    <location>
        <begin position="24"/>
        <end position="169"/>
    </location>
</feature>
<dbReference type="InterPro" id="IPR058248">
    <property type="entry name" value="Lxx211020-like"/>
</dbReference>